<name>A0A6C0C1G3_9ZZZZ</name>
<evidence type="ECO:0000313" key="1">
    <source>
        <dbReference type="EMBL" id="QHS97614.1"/>
    </source>
</evidence>
<accession>A0A6C0C1G3</accession>
<organism evidence="1">
    <name type="scientific">viral metagenome</name>
    <dbReference type="NCBI Taxonomy" id="1070528"/>
    <lineage>
        <taxon>unclassified sequences</taxon>
        <taxon>metagenomes</taxon>
        <taxon>organismal metagenomes</taxon>
    </lineage>
</organism>
<reference evidence="1" key="1">
    <citation type="journal article" date="2020" name="Nature">
        <title>Giant virus diversity and host interactions through global metagenomics.</title>
        <authorList>
            <person name="Schulz F."/>
            <person name="Roux S."/>
            <person name="Paez-Espino D."/>
            <person name="Jungbluth S."/>
            <person name="Walsh D.A."/>
            <person name="Denef V.J."/>
            <person name="McMahon K.D."/>
            <person name="Konstantinidis K.T."/>
            <person name="Eloe-Fadrosh E.A."/>
            <person name="Kyrpides N.C."/>
            <person name="Woyke T."/>
        </authorList>
    </citation>
    <scope>NUCLEOTIDE SEQUENCE</scope>
    <source>
        <strain evidence="1">GVMAG-M-3300020182-33</strain>
    </source>
</reference>
<dbReference type="SUPFAM" id="SSF56112">
    <property type="entry name" value="Protein kinase-like (PK-like)"/>
    <property type="match status" value="1"/>
</dbReference>
<dbReference type="InterPro" id="IPR011009">
    <property type="entry name" value="Kinase-like_dom_sf"/>
</dbReference>
<protein>
    <recommendedName>
        <fullName evidence="2">Protein kinase domain-containing protein</fullName>
    </recommendedName>
</protein>
<dbReference type="Gene3D" id="1.10.510.10">
    <property type="entry name" value="Transferase(Phosphotransferase) domain 1"/>
    <property type="match status" value="1"/>
</dbReference>
<evidence type="ECO:0008006" key="2">
    <source>
        <dbReference type="Google" id="ProtNLM"/>
    </source>
</evidence>
<sequence>MSGQSASASADGSNDTECYAAGVCLPDACPGESMLTVSEQQVLEQFSSKKEPSISMISSTDIQGVLNSDFRIQRLLGRGRKGYVYELFRPRNKGTYAGKIFVESKDCNNTVVAEAKLADWAYKRNLAPQVINVLHGRASQDEVASKPLLSVLVMEKMDMSLSRVMEYSYGFACRSWNMAYALLTTGDLRPDEYLREASKKLGWMCCDDMKPDNILVNASKGVLEPSTLVLTDWDPDHWHSLPLCPEDGQYLNRFILSVNTILCHSGNTQWLIAAINCWPDHQITVLKALYCLSKVRDIQLLKFLKAYDNIFSKGPYHYAGVHSVNKKLRARDFAGIFHIRCATCIGRADEESTVDIQDLKIQLRKLRVRYLRASMIKNSGLAKEE</sequence>
<proteinExistence type="predicted"/>
<dbReference type="EMBL" id="MN739301">
    <property type="protein sequence ID" value="QHS97614.1"/>
    <property type="molecule type" value="Genomic_DNA"/>
</dbReference>
<dbReference type="AlphaFoldDB" id="A0A6C0C1G3"/>